<organism evidence="19 20">
    <name type="scientific">Rattus norvegicus</name>
    <name type="common">Rat</name>
    <dbReference type="NCBI Taxonomy" id="10116"/>
    <lineage>
        <taxon>Eukaryota</taxon>
        <taxon>Metazoa</taxon>
        <taxon>Chordata</taxon>
        <taxon>Craniata</taxon>
        <taxon>Vertebrata</taxon>
        <taxon>Euteleostomi</taxon>
        <taxon>Mammalia</taxon>
        <taxon>Eutheria</taxon>
        <taxon>Euarchontoglires</taxon>
        <taxon>Glires</taxon>
        <taxon>Rodentia</taxon>
        <taxon>Myomorpha</taxon>
        <taxon>Muroidea</taxon>
        <taxon>Muridae</taxon>
        <taxon>Murinae</taxon>
        <taxon>Rattus</taxon>
    </lineage>
</organism>
<reference evidence="19" key="2">
    <citation type="submission" date="2025-08" db="UniProtKB">
        <authorList>
            <consortium name="Ensembl"/>
        </authorList>
    </citation>
    <scope>IDENTIFICATION</scope>
    <source>
        <strain evidence="19">Brown Norway</strain>
    </source>
</reference>
<evidence type="ECO:0000313" key="20">
    <source>
        <dbReference type="Proteomes" id="UP000002494"/>
    </source>
</evidence>
<evidence type="ECO:0000256" key="9">
    <source>
        <dbReference type="ARBA" id="ARBA00022792"/>
    </source>
</evidence>
<dbReference type="PeptideAtlas" id="D3ZMT2"/>
<reference evidence="19" key="1">
    <citation type="submission" date="2024-01" db="EMBL/GenBank/DDBJ databases">
        <title>GRCr8: a new rat reference genome assembly contstructed from accurate long reads and long range scaffolding.</title>
        <authorList>
            <person name="Doris P.A."/>
            <person name="Kalbfleisch T."/>
            <person name="Li K."/>
            <person name="Howe K."/>
            <person name="Wood J."/>
        </authorList>
    </citation>
    <scope>NUCLEOTIDE SEQUENCE [LARGE SCALE GENOMIC DNA]</scope>
    <source>
        <strain evidence="19">Brown Norway</strain>
    </source>
</reference>
<evidence type="ECO:0000256" key="15">
    <source>
        <dbReference type="ARBA" id="ARBA00031425"/>
    </source>
</evidence>
<evidence type="ECO:0000256" key="17">
    <source>
        <dbReference type="SAM" id="MobiDB-lite"/>
    </source>
</evidence>
<gene>
    <name evidence="19 21" type="primary">Ndufa3-ps1</name>
</gene>
<dbReference type="Pfam" id="PF14987">
    <property type="entry name" value="NADHdh_A3"/>
    <property type="match status" value="1"/>
</dbReference>
<dbReference type="InParanoid" id="D3ZMT2"/>
<evidence type="ECO:0000256" key="6">
    <source>
        <dbReference type="ARBA" id="ARBA00022448"/>
    </source>
</evidence>
<protein>
    <recommendedName>
        <fullName evidence="5">NADH dehydrogenase [ubiquinone] 1 alpha subcomplex subunit 3</fullName>
    </recommendedName>
    <alternativeName>
        <fullName evidence="15">Complex I-B9</fullName>
    </alternativeName>
    <alternativeName>
        <fullName evidence="16">NADH-ubiquinone oxidoreductase B9 subunit</fullName>
    </alternativeName>
</protein>
<evidence type="ECO:0000256" key="5">
    <source>
        <dbReference type="ARBA" id="ARBA00016391"/>
    </source>
</evidence>
<sequence length="84" mass="9143">MAGRSSDFFKNAQAKEPVLVVSFSVWGLAVILPMISPYIKYAGVISKATPYNCPVPVRDNGNVPGVPSQPQERLSPSLERLKNL</sequence>
<keyword evidence="20" id="KW-1185">Reference proteome</keyword>
<dbReference type="VEuPathDB" id="HostDB:ENSRNOG00000030778"/>
<evidence type="ECO:0000256" key="16">
    <source>
        <dbReference type="ARBA" id="ARBA00032035"/>
    </source>
</evidence>
<dbReference type="AlphaFoldDB" id="D3ZMT2"/>
<dbReference type="Bgee" id="ENSRNOG00000030778">
    <property type="expression patterns" value="Expressed in pancreas and 4 other cell types or tissues"/>
</dbReference>
<comment type="function">
    <text evidence="1">Accessory subunit of the mitochondrial membrane respiratory chain NADH dehydrogenase (Complex I), that is believed not to be involved in catalysis. Complex I functions in the transfer of electrons from NADH to the respiratory chain. The immediate electron acceptor for the enzyme is believed to be ubiquinone.</text>
</comment>
<keyword evidence="13" id="KW-0496">Mitochondrion</keyword>
<dbReference type="HOGENOM" id="CLU_171491_0_0_1"/>
<comment type="subunit">
    <text evidence="4">Complex I is composed of 45 different subunits.</text>
</comment>
<evidence type="ECO:0000256" key="4">
    <source>
        <dbReference type="ARBA" id="ARBA00011533"/>
    </source>
</evidence>
<dbReference type="PANTHER" id="PTHR15221">
    <property type="entry name" value="NADH DEHYDROGENASE [UBIQUINONE] 1 ALPHA SUBCOMPLEX SUBUNIT 3"/>
    <property type="match status" value="1"/>
</dbReference>
<evidence type="ECO:0000256" key="10">
    <source>
        <dbReference type="ARBA" id="ARBA00022982"/>
    </source>
</evidence>
<comment type="subcellular location">
    <subcellularLocation>
        <location evidence="2">Mitochondrion inner membrane</location>
        <topology evidence="2">Single-pass membrane protein</topology>
    </subcellularLocation>
</comment>
<keyword evidence="6" id="KW-0813">Transport</keyword>
<keyword evidence="9" id="KW-0999">Mitochondrion inner membrane</keyword>
<evidence type="ECO:0000256" key="18">
    <source>
        <dbReference type="SAM" id="Phobius"/>
    </source>
</evidence>
<evidence type="ECO:0000256" key="3">
    <source>
        <dbReference type="ARBA" id="ARBA00008253"/>
    </source>
</evidence>
<keyword evidence="10" id="KW-0249">Electron transport</keyword>
<dbReference type="AGR" id="RGD:1597747"/>
<evidence type="ECO:0000256" key="7">
    <source>
        <dbReference type="ARBA" id="ARBA00022660"/>
    </source>
</evidence>
<dbReference type="RGD" id="1597747">
    <property type="gene designation" value="Ndufa3-ps1"/>
</dbReference>
<dbReference type="PaxDb" id="10116-ENSRNOP00000039573"/>
<keyword evidence="8 18" id="KW-0812">Transmembrane</keyword>
<feature type="transmembrane region" description="Helical" evidence="18">
    <location>
        <begin position="20"/>
        <end position="39"/>
    </location>
</feature>
<evidence type="ECO:0000256" key="2">
    <source>
        <dbReference type="ARBA" id="ARBA00004434"/>
    </source>
</evidence>
<keyword evidence="12" id="KW-0007">Acetylation</keyword>
<dbReference type="Ensembl" id="ENSRNOT00000044934.6">
    <property type="protein sequence ID" value="ENSRNOP00000039573.5"/>
    <property type="gene ID" value="ENSRNOG00000030778.6"/>
</dbReference>
<dbReference type="GO" id="GO:0005743">
    <property type="term" value="C:mitochondrial inner membrane"/>
    <property type="evidence" value="ECO:0007669"/>
    <property type="project" value="UniProtKB-SubCell"/>
</dbReference>
<keyword evidence="11 18" id="KW-1133">Transmembrane helix</keyword>
<comment type="similarity">
    <text evidence="3">Belongs to the complex I NDUFA3 subunit family.</text>
</comment>
<dbReference type="Proteomes" id="UP000002494">
    <property type="component" value="Chromosome 16"/>
</dbReference>
<reference evidence="19" key="3">
    <citation type="submission" date="2025-09" db="UniProtKB">
        <authorList>
            <consortium name="Ensembl"/>
        </authorList>
    </citation>
    <scope>IDENTIFICATION</scope>
    <source>
        <strain evidence="19">Brown Norway</strain>
    </source>
</reference>
<proteinExistence type="inferred from homology"/>
<keyword evidence="14 18" id="KW-0472">Membrane</keyword>
<evidence type="ECO:0000256" key="1">
    <source>
        <dbReference type="ARBA" id="ARBA00003195"/>
    </source>
</evidence>
<name>D3ZMT2_RAT</name>
<dbReference type="InterPro" id="IPR026626">
    <property type="entry name" value="NDUFA3"/>
</dbReference>
<evidence type="ECO:0000313" key="21">
    <source>
        <dbReference type="RGD" id="1597747"/>
    </source>
</evidence>
<dbReference type="PANTHER" id="PTHR15221:SF0">
    <property type="entry name" value="NADH DEHYDROGENASE [UBIQUINONE] 1 ALPHA SUBCOMPLEX SUBUNIT 3"/>
    <property type="match status" value="1"/>
</dbReference>
<dbReference type="OrthoDB" id="199366at2759"/>
<evidence type="ECO:0000256" key="13">
    <source>
        <dbReference type="ARBA" id="ARBA00023128"/>
    </source>
</evidence>
<feature type="region of interest" description="Disordered" evidence="17">
    <location>
        <begin position="60"/>
        <end position="84"/>
    </location>
</feature>
<evidence type="ECO:0000313" key="19">
    <source>
        <dbReference type="Ensembl" id="ENSRNOP00000039573.5"/>
    </source>
</evidence>
<keyword evidence="7" id="KW-0679">Respiratory chain</keyword>
<dbReference type="GeneTree" id="ENSGT00390000004322"/>
<evidence type="ECO:0000256" key="8">
    <source>
        <dbReference type="ARBA" id="ARBA00022692"/>
    </source>
</evidence>
<accession>D3ZMT2</accession>
<dbReference type="STRING" id="10116.ENSRNOP00000039573"/>
<dbReference type="GO" id="GO:0045271">
    <property type="term" value="C:respiratory chain complex I"/>
    <property type="evidence" value="ECO:0000318"/>
    <property type="project" value="GO_Central"/>
</dbReference>
<evidence type="ECO:0000256" key="11">
    <source>
        <dbReference type="ARBA" id="ARBA00022989"/>
    </source>
</evidence>
<evidence type="ECO:0000256" key="12">
    <source>
        <dbReference type="ARBA" id="ARBA00022990"/>
    </source>
</evidence>
<evidence type="ECO:0000256" key="14">
    <source>
        <dbReference type="ARBA" id="ARBA00023136"/>
    </source>
</evidence>